<evidence type="ECO:0000313" key="11">
    <source>
        <dbReference type="Proteomes" id="UP000007374"/>
    </source>
</evidence>
<dbReference type="eggNOG" id="COG1172">
    <property type="taxonomic scope" value="Bacteria"/>
</dbReference>
<dbReference type="SUPFAM" id="SSF63829">
    <property type="entry name" value="Calcium-dependent phosphotriesterase"/>
    <property type="match status" value="1"/>
</dbReference>
<feature type="transmembrane region" description="Helical" evidence="8">
    <location>
        <begin position="307"/>
        <end position="326"/>
    </location>
</feature>
<evidence type="ECO:0000256" key="1">
    <source>
        <dbReference type="ARBA" id="ARBA00004651"/>
    </source>
</evidence>
<dbReference type="STRING" id="721133.SAMN05216176_110137"/>
<keyword evidence="6 8" id="KW-1133">Transmembrane helix</keyword>
<feature type="transmembrane region" description="Helical" evidence="8">
    <location>
        <begin position="332"/>
        <end position="350"/>
    </location>
</feature>
<dbReference type="InterPro" id="IPR018119">
    <property type="entry name" value="Strictosidine_synth_cons-reg"/>
</dbReference>
<keyword evidence="11" id="KW-1185">Reference proteome</keyword>
<feature type="transmembrane region" description="Helical" evidence="8">
    <location>
        <begin position="198"/>
        <end position="219"/>
    </location>
</feature>
<dbReference type="GO" id="GO:0022857">
    <property type="term" value="F:transmembrane transporter activity"/>
    <property type="evidence" value="ECO:0007669"/>
    <property type="project" value="InterPro"/>
</dbReference>
<evidence type="ECO:0000256" key="8">
    <source>
        <dbReference type="SAM" id="Phobius"/>
    </source>
</evidence>
<proteinExistence type="predicted"/>
<evidence type="ECO:0000256" key="2">
    <source>
        <dbReference type="ARBA" id="ARBA00022448"/>
    </source>
</evidence>
<feature type="transmembrane region" description="Helical" evidence="8">
    <location>
        <begin position="154"/>
        <end position="178"/>
    </location>
</feature>
<dbReference type="Gene3D" id="2.120.10.30">
    <property type="entry name" value="TolB, C-terminal domain"/>
    <property type="match status" value="1"/>
</dbReference>
<feature type="transmembrane region" description="Helical" evidence="8">
    <location>
        <begin position="80"/>
        <end position="103"/>
    </location>
</feature>
<dbReference type="CDD" id="cd06579">
    <property type="entry name" value="TM_PBP1_transp_AraH_like"/>
    <property type="match status" value="1"/>
</dbReference>
<evidence type="ECO:0000256" key="5">
    <source>
        <dbReference type="ARBA" id="ARBA00022692"/>
    </source>
</evidence>
<dbReference type="InterPro" id="IPR011042">
    <property type="entry name" value="6-blade_b-propeller_TolB-like"/>
</dbReference>
<keyword evidence="7 8" id="KW-0472">Membrane</keyword>
<sequence length="721" mass="78243">MSSSGARRLDDEFPDMSAAESYAKWRYRLIPDHLLGEVLSKNWIDNAIPFAFLLIVLGLFGGLIPNFLSLNGFTDLARQLGEVAFLSIGLAIVMLAGGIDLSIGSTFALANFVSLTLINYLGWPIYAVVPAVLAVGALVGFVNGVLIGYLRLRAFLTTLATLIIVRAVVDLLILAYARKVAMTMTDSDAWYFLGEGDVFGIPVNFVLLVAVALAAHVVLSRMRFGWHILAVGGSRRSAYNAGISVRRTVFFTYVISGMLAAAGGMFYAARLGSVGPDTGIGLEVTVLTAAVLGGISLGGGRGSIFKALIGTVIVLLVTNSLIRLNMPSGSTPLVLGLLLLLAVAVDIRWLKNRHKLLSRVYVSPTYFDLPDAPQTEAGSASPYAVNDRFRGVGAIGLGELDGPEDMIFDSRDNLYTGGRQGDIIRFLAPDYKRSEVFVHLGGFPLGLAFDKDDNLHACVAGMGLYMVTPEREIRCLSDETNRSLFSIIDDSRIRMADDLDIAADGRVFFSEATIRYGVSDWAVDALEARGNGRIIAYDPRNGSTRTVLTGRVFPNGICMVGDGESLLFAETWACRISRFWFDGPRKGQVEPVVEDLPGYPDNINLASDGSFWVALAGMRSPAFDLSLKMPAFRRRMAQRVAMDEWLYPNLNTGCVLKLKLDGTVTESLWDLGGQSHPQITSIREHKGALYLGGINNNRIGCYPLPDADPNWTSQAAYWGSK</sequence>
<feature type="transmembrane region" description="Helical" evidence="8">
    <location>
        <begin position="123"/>
        <end position="147"/>
    </location>
</feature>
<evidence type="ECO:0000256" key="3">
    <source>
        <dbReference type="ARBA" id="ARBA00022475"/>
    </source>
</evidence>
<dbReference type="PANTHER" id="PTHR32196:SF21">
    <property type="entry name" value="ABC TRANSPORTER PERMEASE PROTEIN YPHD-RELATED"/>
    <property type="match status" value="1"/>
</dbReference>
<dbReference type="Pfam" id="PF20067">
    <property type="entry name" value="SSL_N"/>
    <property type="match status" value="1"/>
</dbReference>
<keyword evidence="2" id="KW-0813">Transport</keyword>
<accession>K2P2P7</accession>
<comment type="caution">
    <text evidence="10">The sequence shown here is derived from an EMBL/GenBank/DDBJ whole genome shotgun (WGS) entry which is preliminary data.</text>
</comment>
<dbReference type="Pfam" id="PF03088">
    <property type="entry name" value="Str_synth"/>
    <property type="match status" value="1"/>
</dbReference>
<dbReference type="PANTHER" id="PTHR32196">
    <property type="entry name" value="ABC TRANSPORTER PERMEASE PROTEIN YPHD-RELATED-RELATED"/>
    <property type="match status" value="1"/>
</dbReference>
<dbReference type="GO" id="GO:0005886">
    <property type="term" value="C:plasma membrane"/>
    <property type="evidence" value="ECO:0007669"/>
    <property type="project" value="UniProtKB-SubCell"/>
</dbReference>
<dbReference type="Pfam" id="PF02653">
    <property type="entry name" value="BPD_transp_2"/>
    <property type="match status" value="1"/>
</dbReference>
<dbReference type="FunFam" id="2.120.10.30:FF:000066">
    <property type="entry name" value="ABC transporter permease protein"/>
    <property type="match status" value="1"/>
</dbReference>
<feature type="transmembrane region" description="Helical" evidence="8">
    <location>
        <begin position="249"/>
        <end position="268"/>
    </location>
</feature>
<evidence type="ECO:0000256" key="7">
    <source>
        <dbReference type="ARBA" id="ARBA00023136"/>
    </source>
</evidence>
<dbReference type="EMBL" id="AMSI01000010">
    <property type="protein sequence ID" value="EKF41601.1"/>
    <property type="molecule type" value="Genomic_DNA"/>
</dbReference>
<name>K2P2P7_9HYPH</name>
<keyword evidence="4" id="KW-0997">Cell inner membrane</keyword>
<feature type="domain" description="Strictosidine synthase conserved region" evidence="9">
    <location>
        <begin position="497"/>
        <end position="583"/>
    </location>
</feature>
<dbReference type="eggNOG" id="COG3386">
    <property type="taxonomic scope" value="Bacteria"/>
</dbReference>
<evidence type="ECO:0000256" key="4">
    <source>
        <dbReference type="ARBA" id="ARBA00022519"/>
    </source>
</evidence>
<dbReference type="Proteomes" id="UP000007374">
    <property type="component" value="Unassembled WGS sequence"/>
</dbReference>
<keyword evidence="3" id="KW-1003">Cell membrane</keyword>
<feature type="transmembrane region" description="Helical" evidence="8">
    <location>
        <begin position="280"/>
        <end position="300"/>
    </location>
</feature>
<organism evidence="10 11">
    <name type="scientific">Nitratireductor indicus C115</name>
    <dbReference type="NCBI Taxonomy" id="1231190"/>
    <lineage>
        <taxon>Bacteria</taxon>
        <taxon>Pseudomonadati</taxon>
        <taxon>Pseudomonadota</taxon>
        <taxon>Alphaproteobacteria</taxon>
        <taxon>Hyphomicrobiales</taxon>
        <taxon>Phyllobacteriaceae</taxon>
        <taxon>Nitratireductor</taxon>
    </lineage>
</organism>
<dbReference type="AlphaFoldDB" id="K2P2P7"/>
<feature type="transmembrane region" description="Helical" evidence="8">
    <location>
        <begin position="47"/>
        <end position="68"/>
    </location>
</feature>
<keyword evidence="5 8" id="KW-0812">Transmembrane</keyword>
<evidence type="ECO:0000259" key="9">
    <source>
        <dbReference type="Pfam" id="PF03088"/>
    </source>
</evidence>
<evidence type="ECO:0000313" key="10">
    <source>
        <dbReference type="EMBL" id="EKF41601.1"/>
    </source>
</evidence>
<evidence type="ECO:0000256" key="6">
    <source>
        <dbReference type="ARBA" id="ARBA00022989"/>
    </source>
</evidence>
<comment type="subcellular location">
    <subcellularLocation>
        <location evidence="1">Cell membrane</location>
        <topology evidence="1">Multi-pass membrane protein</topology>
    </subcellularLocation>
</comment>
<dbReference type="PATRIC" id="fig|1231190.3.peg.3185"/>
<protein>
    <submittedName>
        <fullName evidence="10">ABC transporter</fullName>
    </submittedName>
</protein>
<gene>
    <name evidence="10" type="ORF">NA8A_15371</name>
</gene>
<dbReference type="InterPro" id="IPR001851">
    <property type="entry name" value="ABC_transp_permease"/>
</dbReference>
<reference evidence="10 11" key="1">
    <citation type="journal article" date="2012" name="J. Bacteriol.">
        <title>Genome Sequence of Nitratireductor indicus Type Strain C115.</title>
        <authorList>
            <person name="Lai Q."/>
            <person name="Li G."/>
            <person name="Yu Z."/>
            <person name="Shao Z."/>
        </authorList>
    </citation>
    <scope>NUCLEOTIDE SEQUENCE [LARGE SCALE GENOMIC DNA]</scope>
    <source>
        <strain evidence="10 11">C115</strain>
    </source>
</reference>